<name>A0A098S4V6_9BACT</name>
<keyword evidence="1" id="KW-0812">Transmembrane</keyword>
<dbReference type="AlphaFoldDB" id="A0A098S4V6"/>
<dbReference type="Proteomes" id="UP000029736">
    <property type="component" value="Unassembled WGS sequence"/>
</dbReference>
<organism evidence="2 3">
    <name type="scientific">Phaeodactylibacter xiamenensis</name>
    <dbReference type="NCBI Taxonomy" id="1524460"/>
    <lineage>
        <taxon>Bacteria</taxon>
        <taxon>Pseudomonadati</taxon>
        <taxon>Bacteroidota</taxon>
        <taxon>Saprospiria</taxon>
        <taxon>Saprospirales</taxon>
        <taxon>Haliscomenobacteraceae</taxon>
        <taxon>Phaeodactylibacter</taxon>
    </lineage>
</organism>
<evidence type="ECO:0000256" key="1">
    <source>
        <dbReference type="SAM" id="Phobius"/>
    </source>
</evidence>
<proteinExistence type="predicted"/>
<dbReference type="RefSeq" id="WP_044222656.1">
    <property type="nucleotide sequence ID" value="NZ_JBKAGJ010000021.1"/>
</dbReference>
<accession>A0A098S4V6</accession>
<evidence type="ECO:0000313" key="2">
    <source>
        <dbReference type="EMBL" id="KGE87185.1"/>
    </source>
</evidence>
<keyword evidence="1" id="KW-0472">Membrane</keyword>
<dbReference type="STRING" id="1524460.IX84_16160"/>
<dbReference type="OrthoDB" id="1117814at2"/>
<gene>
    <name evidence="2" type="ORF">IX84_16160</name>
</gene>
<keyword evidence="1" id="KW-1133">Transmembrane helix</keyword>
<dbReference type="EMBL" id="JPOS01000038">
    <property type="protein sequence ID" value="KGE87185.1"/>
    <property type="molecule type" value="Genomic_DNA"/>
</dbReference>
<sequence length="346" mass="40348">MKDTQRYYQLIAALLDPAKDGASVRKLLEVNSFQWERFVYISSNNLVVPALYLQIQRKGLKAFFPEELTVYMEELTRANRERNLAILQQMERLSECFAKEGIVHVYLKGAAMIGGSYYQDNAERMLRDIDVLIAPGDQIKAYQLLKERGYVEVLAAGLQSKTLSDYERAKHLPALRHPQEIAAVELHNYLHNTFQRERLKTERVIDNRVNGDIALPAPEDLLRHNIYNWHINDFGGVKLDVHFRSVYDTLVLLQREKGLKSLLHTDGVARQYAALLSPFFDGFHARFNWRVTVMKVKLQRPRLNQLWYHVVFGSTLFFQILPSRLRLFMKSGVYRKRVLQVLQKGR</sequence>
<reference evidence="2 3" key="1">
    <citation type="journal article" date="2014" name="Int. J. Syst. Evol. Microbiol.">
        <title>Phaeodactylibacter xiamenensis gen. nov., sp. nov., a member of the family Saprospiraceae isolated from the marine alga Phaeodactylum tricornutum.</title>
        <authorList>
            <person name="Chen Z.Jr."/>
            <person name="Lei X."/>
            <person name="Lai Q."/>
            <person name="Li Y."/>
            <person name="Zhang B."/>
            <person name="Zhang J."/>
            <person name="Zhang H."/>
            <person name="Yang L."/>
            <person name="Zheng W."/>
            <person name="Tian Y."/>
            <person name="Yu Z."/>
            <person name="Xu H.Jr."/>
            <person name="Zheng T."/>
        </authorList>
    </citation>
    <scope>NUCLEOTIDE SEQUENCE [LARGE SCALE GENOMIC DNA]</scope>
    <source>
        <strain evidence="2 3">KD52</strain>
    </source>
</reference>
<keyword evidence="3" id="KW-1185">Reference proteome</keyword>
<evidence type="ECO:0000313" key="3">
    <source>
        <dbReference type="Proteomes" id="UP000029736"/>
    </source>
</evidence>
<evidence type="ECO:0008006" key="4">
    <source>
        <dbReference type="Google" id="ProtNLM"/>
    </source>
</evidence>
<comment type="caution">
    <text evidence="2">The sequence shown here is derived from an EMBL/GenBank/DDBJ whole genome shotgun (WGS) entry which is preliminary data.</text>
</comment>
<dbReference type="Pfam" id="PF14907">
    <property type="entry name" value="NTP_transf_5"/>
    <property type="match status" value="1"/>
</dbReference>
<protein>
    <recommendedName>
        <fullName evidence="4">Nucleotidyltransferase</fullName>
    </recommendedName>
</protein>
<feature type="transmembrane region" description="Helical" evidence="1">
    <location>
        <begin position="306"/>
        <end position="327"/>
    </location>
</feature>
<dbReference type="InterPro" id="IPR039498">
    <property type="entry name" value="NTP_transf_5"/>
</dbReference>